<reference evidence="1" key="1">
    <citation type="submission" date="2018-07" db="EMBL/GenBank/DDBJ databases">
        <authorList>
            <consortium name="Genoscope - CEA"/>
            <person name="William W."/>
        </authorList>
    </citation>
    <scope>NUCLEOTIDE SEQUENCE</scope>
    <source>
        <strain evidence="1">IK1</strain>
    </source>
</reference>
<name>A0A652ZTX7_9SPIR</name>
<organism evidence="1">
    <name type="scientific">uncultured Spirochaetota bacterium</name>
    <dbReference type="NCBI Taxonomy" id="460511"/>
    <lineage>
        <taxon>Bacteria</taxon>
        <taxon>Pseudomonadati</taxon>
        <taxon>Spirochaetota</taxon>
        <taxon>environmental samples</taxon>
    </lineage>
</organism>
<dbReference type="AlphaFoldDB" id="A0A652ZTX7"/>
<accession>A0A652ZTX7</accession>
<dbReference type="SUPFAM" id="SSF48452">
    <property type="entry name" value="TPR-like"/>
    <property type="match status" value="1"/>
</dbReference>
<proteinExistence type="predicted"/>
<dbReference type="Gene3D" id="1.25.40.920">
    <property type="entry name" value="TRAP transporter T-component"/>
    <property type="match status" value="1"/>
</dbReference>
<dbReference type="EMBL" id="UPXP01000011">
    <property type="protein sequence ID" value="VBB39212.1"/>
    <property type="molecule type" value="Genomic_DNA"/>
</dbReference>
<dbReference type="InterPro" id="IPR011990">
    <property type="entry name" value="TPR-like_helical_dom_sf"/>
</dbReference>
<evidence type="ECO:0000313" key="1">
    <source>
        <dbReference type="EMBL" id="VBB39212.1"/>
    </source>
</evidence>
<sequence length="236" mass="26096">MTREVSSMNRKGIVILLMLLIGMAPLFAASEAELKATYEEAIKAAAAAPNDYELNWKAARAARKYGDHLVVQEISGWKETARAATKEGMKYGEIAFKLNPTGIEGWYWYGLCVGTYSDCVSIVKALAEGLKGKTQMGFENAYKFDKTYDNGGPILSLGRFWQVLPGIAGQDRKKAEQLFNEYIDLFGSKPDPSASVWYYRGQLYKDTNRTAEAKADLRKAADMGDKDAAALLATMK</sequence>
<gene>
    <name evidence="1" type="ORF">TRIP_E190130</name>
</gene>
<dbReference type="InterPro" id="IPR038537">
    <property type="entry name" value="TatT_sf"/>
</dbReference>
<evidence type="ECO:0008006" key="2">
    <source>
        <dbReference type="Google" id="ProtNLM"/>
    </source>
</evidence>
<protein>
    <recommendedName>
        <fullName evidence="2">Tetratricopeptide repeat protein</fullName>
    </recommendedName>
</protein>